<accession>A0A8S3IVF4</accession>
<dbReference type="Proteomes" id="UP000676336">
    <property type="component" value="Unassembled WGS sequence"/>
</dbReference>
<comment type="caution">
    <text evidence="1">The sequence shown here is derived from an EMBL/GenBank/DDBJ whole genome shotgun (WGS) entry which is preliminary data.</text>
</comment>
<evidence type="ECO:0000313" key="1">
    <source>
        <dbReference type="EMBL" id="CAF5204996.1"/>
    </source>
</evidence>
<sequence length="66" mass="6950">MTPQGMHTGIGQLGRDSLLQRSGNGIDFFQADPLAAQYLQPTSPSPGLPIATSLLTTPYANGFHGH</sequence>
<reference evidence="1" key="1">
    <citation type="submission" date="2021-02" db="EMBL/GenBank/DDBJ databases">
        <authorList>
            <person name="Nowell W R."/>
        </authorList>
    </citation>
    <scope>NUCLEOTIDE SEQUENCE</scope>
</reference>
<evidence type="ECO:0000313" key="2">
    <source>
        <dbReference type="Proteomes" id="UP000676336"/>
    </source>
</evidence>
<proteinExistence type="predicted"/>
<protein>
    <submittedName>
        <fullName evidence="1">Uncharacterized protein</fullName>
    </submittedName>
</protein>
<dbReference type="EMBL" id="CAJOBI010335342">
    <property type="protein sequence ID" value="CAF5204996.1"/>
    <property type="molecule type" value="Genomic_DNA"/>
</dbReference>
<organism evidence="1 2">
    <name type="scientific">Rotaria magnacalcarata</name>
    <dbReference type="NCBI Taxonomy" id="392030"/>
    <lineage>
        <taxon>Eukaryota</taxon>
        <taxon>Metazoa</taxon>
        <taxon>Spiralia</taxon>
        <taxon>Gnathifera</taxon>
        <taxon>Rotifera</taxon>
        <taxon>Eurotatoria</taxon>
        <taxon>Bdelloidea</taxon>
        <taxon>Philodinida</taxon>
        <taxon>Philodinidae</taxon>
        <taxon>Rotaria</taxon>
    </lineage>
</organism>
<name>A0A8S3IVF4_9BILA</name>
<dbReference type="AlphaFoldDB" id="A0A8S3IVF4"/>
<gene>
    <name evidence="1" type="ORF">SMN809_LOCUS76641</name>
</gene>